<evidence type="ECO:0000256" key="2">
    <source>
        <dbReference type="SAM" id="SignalP"/>
    </source>
</evidence>
<organism evidence="3 4">
    <name type="scientific">Entomospira culicis</name>
    <dbReference type="NCBI Taxonomy" id="2719989"/>
    <lineage>
        <taxon>Bacteria</taxon>
        <taxon>Pseudomonadati</taxon>
        <taxon>Spirochaetota</taxon>
        <taxon>Spirochaetia</taxon>
        <taxon>Spirochaetales</taxon>
        <taxon>Spirochaetaceae</taxon>
        <taxon>Entomospira</taxon>
    </lineage>
</organism>
<gene>
    <name evidence="3" type="ORF">HCT48_04415</name>
</gene>
<evidence type="ECO:0000313" key="3">
    <source>
        <dbReference type="EMBL" id="NIZ69457.1"/>
    </source>
</evidence>
<accession>A0A968KWP0</accession>
<keyword evidence="2" id="KW-0732">Signal</keyword>
<comment type="caution">
    <text evidence="3">The sequence shown here is derived from an EMBL/GenBank/DDBJ whole genome shotgun (WGS) entry which is preliminary data.</text>
</comment>
<feature type="compositionally biased region" description="Basic and acidic residues" evidence="1">
    <location>
        <begin position="53"/>
        <end position="71"/>
    </location>
</feature>
<sequence>MKKQLLFVMFMVMGLFASAQNSDREEAYRDGYRDGQEDAERSGQQSQQEREEEAYRRGYRDGQRDARDRDGGSSSQSDRQQERTNERDREERSTDRERNESRDESSSNRPQSRAESRGETKKSNPAISGPTVQISTNYVGLYPLNGFKTMAMHDTRIHNGNFGVAILGRHLGILFESGVSVSKKNLSLTFYDTNGLFGSYTREAQVQDYILEYSMYLRLRKAMSDSWAITTDFGWYYGYNLMSNVQGLATDEERAFFESDFYRNYVHNHGPVIRFGLEFGNARSSGLYIPAGYIVRYNALRRELMHGFYVGLGINI</sequence>
<feature type="region of interest" description="Disordered" evidence="1">
    <location>
        <begin position="20"/>
        <end position="131"/>
    </location>
</feature>
<name>A0A968KWP0_9SPIO</name>
<feature type="compositionally biased region" description="Basic and acidic residues" evidence="1">
    <location>
        <begin position="22"/>
        <end position="41"/>
    </location>
</feature>
<dbReference type="RefSeq" id="WP_167695547.1">
    <property type="nucleotide sequence ID" value="NZ_CP118181.1"/>
</dbReference>
<keyword evidence="4" id="KW-1185">Reference proteome</keyword>
<protein>
    <recommendedName>
        <fullName evidence="5">Outer membrane protein beta-barrel domain-containing protein</fullName>
    </recommendedName>
</protein>
<feature type="chain" id="PRO_5037546912" description="Outer membrane protein beta-barrel domain-containing protein" evidence="2">
    <location>
        <begin position="20"/>
        <end position="316"/>
    </location>
</feature>
<evidence type="ECO:0000313" key="4">
    <source>
        <dbReference type="Proteomes" id="UP000778951"/>
    </source>
</evidence>
<dbReference type="EMBL" id="JAATLM010000001">
    <property type="protein sequence ID" value="NIZ69457.1"/>
    <property type="molecule type" value="Genomic_DNA"/>
</dbReference>
<proteinExistence type="predicted"/>
<dbReference type="Proteomes" id="UP000778951">
    <property type="component" value="Unassembled WGS sequence"/>
</dbReference>
<evidence type="ECO:0008006" key="5">
    <source>
        <dbReference type="Google" id="ProtNLM"/>
    </source>
</evidence>
<reference evidence="3" key="1">
    <citation type="submission" date="2020-03" db="EMBL/GenBank/DDBJ databases">
        <title>Spirochaetal bacteria isolated from arthropods constitute a novel genus Entomospira genus novum within the order Spirochaetales.</title>
        <authorList>
            <person name="Grana-Miraglia L."/>
            <person name="Sikutova S."/>
            <person name="Fingerle V."/>
            <person name="Sing A."/>
            <person name="Castillo-Ramirez S."/>
            <person name="Margos G."/>
            <person name="Rudolf I."/>
        </authorList>
    </citation>
    <scope>NUCLEOTIDE SEQUENCE</scope>
    <source>
        <strain evidence="3">BR149</strain>
    </source>
</reference>
<dbReference type="AlphaFoldDB" id="A0A968KWP0"/>
<feature type="signal peptide" evidence="2">
    <location>
        <begin position="1"/>
        <end position="19"/>
    </location>
</feature>
<evidence type="ECO:0000256" key="1">
    <source>
        <dbReference type="SAM" id="MobiDB-lite"/>
    </source>
</evidence>
<feature type="compositionally biased region" description="Basic and acidic residues" evidence="1">
    <location>
        <begin position="79"/>
        <end position="122"/>
    </location>
</feature>